<reference evidence="9 10" key="1">
    <citation type="submission" date="2015-01" db="EMBL/GenBank/DDBJ databases">
        <title>The Genome Sequence of Capronia semiimmersa CBS27337.</title>
        <authorList>
            <consortium name="The Broad Institute Genomics Platform"/>
            <person name="Cuomo C."/>
            <person name="de Hoog S."/>
            <person name="Gorbushina A."/>
            <person name="Stielow B."/>
            <person name="Teixiera M."/>
            <person name="Abouelleil A."/>
            <person name="Chapman S.B."/>
            <person name="Priest M."/>
            <person name="Young S.K."/>
            <person name="Wortman J."/>
            <person name="Nusbaum C."/>
            <person name="Birren B."/>
        </authorList>
    </citation>
    <scope>NUCLEOTIDE SEQUENCE [LARGE SCALE GENOMIC DNA]</scope>
    <source>
        <strain evidence="9 10">CBS 27337</strain>
    </source>
</reference>
<dbReference type="PANTHER" id="PTHR36206">
    <property type="entry name" value="ASPERCRYPTIN BIOSYNTHESIS CLUSTER-SPECIFIC TRANSCRIPTION REGULATOR ATNN-RELATED"/>
    <property type="match status" value="1"/>
</dbReference>
<keyword evidence="4" id="KW-0238">DNA-binding</keyword>
<evidence type="ECO:0000256" key="6">
    <source>
        <dbReference type="ARBA" id="ARBA00023242"/>
    </source>
</evidence>
<evidence type="ECO:0000256" key="4">
    <source>
        <dbReference type="ARBA" id="ARBA00023125"/>
    </source>
</evidence>
<sequence length="491" mass="55934">MAPRHKSFHHKVRSGCVTCKARHVKCDEGRPGCLRCRKSNRRCGGYDLPKTWIFEPYCDNDSTDGKRQEQCRAPKNTLGDSPSTTGARPGEDLALGSPGYVQYLLKNYSGERRQHMSLLFHYTITHYGPAYIWRMFTDATEHKIWRSKFVQLMLCEPAILEAVFAAVSRTMAATVQPSSDVIFDSLEHYNKALMLLRSRIAEPSAAYNDAVFWSIIALLINDQEREDWHSYGVNLGGIRRMIQLRGGAETLRSLQDRSYSLYLWAESCYAKHGDPNDSTTADELEGPYEAPEFDVPPEKALSSLRQYSPAFFQIAKQYSLTCPTICALDMTLRWLSTHTIAEGSEVPQDQTKVRATLAKTWHILLCRSVPKEMERLVCLGLFALIIGLTPLSLVERYPHVLSRHLLELDGMCITAASEDCALWTGLVLAWMPLNVGLVPKTRWRLLQRVIARRPVGKNWKEARDIACQFYMTESLESQWQECWELAIRKSS</sequence>
<dbReference type="GO" id="GO:0000981">
    <property type="term" value="F:DNA-binding transcription factor activity, RNA polymerase II-specific"/>
    <property type="evidence" value="ECO:0007669"/>
    <property type="project" value="InterPro"/>
</dbReference>
<feature type="domain" description="Zn(2)-C6 fungal-type" evidence="8">
    <location>
        <begin position="15"/>
        <end position="43"/>
    </location>
</feature>
<dbReference type="PANTHER" id="PTHR36206:SF16">
    <property type="entry name" value="TRANSCRIPTION FACTOR DOMAIN-CONTAINING PROTEIN-RELATED"/>
    <property type="match status" value="1"/>
</dbReference>
<dbReference type="PROSITE" id="PS00463">
    <property type="entry name" value="ZN2_CY6_FUNGAL_1"/>
    <property type="match status" value="1"/>
</dbReference>
<dbReference type="Proteomes" id="UP000054266">
    <property type="component" value="Unassembled WGS sequence"/>
</dbReference>
<dbReference type="AlphaFoldDB" id="A0A0D2FDK2"/>
<dbReference type="EMBL" id="KN846960">
    <property type="protein sequence ID" value="KIW66113.1"/>
    <property type="molecule type" value="Genomic_DNA"/>
</dbReference>
<evidence type="ECO:0000256" key="3">
    <source>
        <dbReference type="ARBA" id="ARBA00023015"/>
    </source>
</evidence>
<organism evidence="9 10">
    <name type="scientific">Phialophora macrospora</name>
    <dbReference type="NCBI Taxonomy" id="1851006"/>
    <lineage>
        <taxon>Eukaryota</taxon>
        <taxon>Fungi</taxon>
        <taxon>Dikarya</taxon>
        <taxon>Ascomycota</taxon>
        <taxon>Pezizomycotina</taxon>
        <taxon>Eurotiomycetes</taxon>
        <taxon>Chaetothyriomycetidae</taxon>
        <taxon>Chaetothyriales</taxon>
        <taxon>Herpotrichiellaceae</taxon>
        <taxon>Phialophora</taxon>
    </lineage>
</organism>
<dbReference type="GO" id="GO:0003677">
    <property type="term" value="F:DNA binding"/>
    <property type="evidence" value="ECO:0007669"/>
    <property type="project" value="UniProtKB-KW"/>
</dbReference>
<evidence type="ECO:0000313" key="9">
    <source>
        <dbReference type="EMBL" id="KIW66113.1"/>
    </source>
</evidence>
<dbReference type="PROSITE" id="PS50048">
    <property type="entry name" value="ZN2_CY6_FUNGAL_2"/>
    <property type="match status" value="1"/>
</dbReference>
<gene>
    <name evidence="9" type="ORF">PV04_08317</name>
</gene>
<keyword evidence="6" id="KW-0539">Nucleus</keyword>
<accession>A0A0D2FDK2</accession>
<evidence type="ECO:0000259" key="8">
    <source>
        <dbReference type="PROSITE" id="PS50048"/>
    </source>
</evidence>
<dbReference type="CDD" id="cd00067">
    <property type="entry name" value="GAL4"/>
    <property type="match status" value="1"/>
</dbReference>
<evidence type="ECO:0000256" key="2">
    <source>
        <dbReference type="ARBA" id="ARBA00022833"/>
    </source>
</evidence>
<keyword evidence="1" id="KW-0479">Metal-binding</keyword>
<keyword evidence="10" id="KW-1185">Reference proteome</keyword>
<name>A0A0D2FDK2_9EURO</name>
<dbReference type="SUPFAM" id="SSF57701">
    <property type="entry name" value="Zn2/Cys6 DNA-binding domain"/>
    <property type="match status" value="1"/>
</dbReference>
<dbReference type="HOGENOM" id="CLU_055145_0_0_1"/>
<dbReference type="SMART" id="SM00066">
    <property type="entry name" value="GAL4"/>
    <property type="match status" value="1"/>
</dbReference>
<dbReference type="Pfam" id="PF00172">
    <property type="entry name" value="Zn_clus"/>
    <property type="match status" value="1"/>
</dbReference>
<dbReference type="InterPro" id="IPR052360">
    <property type="entry name" value="Transcr_Regulatory_Proteins"/>
</dbReference>
<evidence type="ECO:0000313" key="10">
    <source>
        <dbReference type="Proteomes" id="UP000054266"/>
    </source>
</evidence>
<evidence type="ECO:0000256" key="1">
    <source>
        <dbReference type="ARBA" id="ARBA00022723"/>
    </source>
</evidence>
<keyword evidence="3" id="KW-0805">Transcription regulation</keyword>
<dbReference type="InterPro" id="IPR036864">
    <property type="entry name" value="Zn2-C6_fun-type_DNA-bd_sf"/>
</dbReference>
<dbReference type="Gene3D" id="4.10.240.10">
    <property type="entry name" value="Zn(2)-C6 fungal-type DNA-binding domain"/>
    <property type="match status" value="1"/>
</dbReference>
<protein>
    <recommendedName>
        <fullName evidence="8">Zn(2)-C6 fungal-type domain-containing protein</fullName>
    </recommendedName>
</protein>
<feature type="region of interest" description="Disordered" evidence="7">
    <location>
        <begin position="65"/>
        <end position="93"/>
    </location>
</feature>
<dbReference type="GO" id="GO:0008270">
    <property type="term" value="F:zinc ion binding"/>
    <property type="evidence" value="ECO:0007669"/>
    <property type="project" value="InterPro"/>
</dbReference>
<evidence type="ECO:0000256" key="7">
    <source>
        <dbReference type="SAM" id="MobiDB-lite"/>
    </source>
</evidence>
<keyword evidence="2" id="KW-0862">Zinc</keyword>
<proteinExistence type="predicted"/>
<dbReference type="InterPro" id="IPR001138">
    <property type="entry name" value="Zn2Cys6_DnaBD"/>
</dbReference>
<evidence type="ECO:0000256" key="5">
    <source>
        <dbReference type="ARBA" id="ARBA00023163"/>
    </source>
</evidence>
<keyword evidence="5" id="KW-0804">Transcription</keyword>